<evidence type="ECO:0000256" key="3">
    <source>
        <dbReference type="ARBA" id="ARBA00022840"/>
    </source>
</evidence>
<dbReference type="Proteomes" id="UP000029228">
    <property type="component" value="Unassembled WGS sequence"/>
</dbReference>
<keyword evidence="1" id="KW-0813">Transport</keyword>
<evidence type="ECO:0000256" key="2">
    <source>
        <dbReference type="ARBA" id="ARBA00022741"/>
    </source>
</evidence>
<evidence type="ECO:0000259" key="4">
    <source>
        <dbReference type="PROSITE" id="PS50893"/>
    </source>
</evidence>
<sequence>MSALLEINNLCVDYVSPNGVARAVNNVSLTIKEGETLGIAGESGCGKSTLAFAISRLHKAPALISEGEILYKGEDVLKMNDRKLRQFRWNDVSVVFQSAMNSLNPVITIGEQLTDVILAHKKIPYKQAHEKAVELLSIVGIHGDRMGSFPHQLSGGMRQRVVIAVALALEPKLIIMDEPTTALDVVVEREILNELYDLKTKFGFSILFISHDLSLMGEIADRIGVMYAGNLIELGDAQQVFGAPEHPYTKGLVASFPTIHGPKERLYGIPGNPVNLLDIPTGCNFQARCGECFEKCKSVEPALSALANGRQVSCHLV</sequence>
<evidence type="ECO:0000313" key="6">
    <source>
        <dbReference type="Proteomes" id="UP000029228"/>
    </source>
</evidence>
<dbReference type="EMBL" id="BBMR01000001">
    <property type="protein sequence ID" value="GAL17176.1"/>
    <property type="molecule type" value="Genomic_DNA"/>
</dbReference>
<dbReference type="PROSITE" id="PS00211">
    <property type="entry name" value="ABC_TRANSPORTER_1"/>
    <property type="match status" value="1"/>
</dbReference>
<organism evidence="5 6">
    <name type="scientific">Vibrio maritimus</name>
    <dbReference type="NCBI Taxonomy" id="990268"/>
    <lineage>
        <taxon>Bacteria</taxon>
        <taxon>Pseudomonadati</taxon>
        <taxon>Pseudomonadota</taxon>
        <taxon>Gammaproteobacteria</taxon>
        <taxon>Vibrionales</taxon>
        <taxon>Vibrionaceae</taxon>
        <taxon>Vibrio</taxon>
    </lineage>
</organism>
<dbReference type="AlphaFoldDB" id="A0A090RPH6"/>
<dbReference type="CDD" id="cd03257">
    <property type="entry name" value="ABC_NikE_OppD_transporters"/>
    <property type="match status" value="1"/>
</dbReference>
<evidence type="ECO:0000313" key="5">
    <source>
        <dbReference type="EMBL" id="GAL17176.1"/>
    </source>
</evidence>
<dbReference type="Pfam" id="PF08352">
    <property type="entry name" value="oligo_HPY"/>
    <property type="match status" value="1"/>
</dbReference>
<reference evidence="5 6" key="1">
    <citation type="submission" date="2014-09" db="EMBL/GenBank/DDBJ databases">
        <title>Vibrio maritimus JCM 19235. (C45) whole genome shotgun sequence.</title>
        <authorList>
            <person name="Sawabe T."/>
            <person name="Meirelles P."/>
            <person name="Nakanishi M."/>
            <person name="Sayaka M."/>
            <person name="Hattori M."/>
            <person name="Ohkuma M."/>
        </authorList>
    </citation>
    <scope>NUCLEOTIDE SEQUENCE [LARGE SCALE GENOMIC DNA]</scope>
    <source>
        <strain evidence="6">JCM19235</strain>
    </source>
</reference>
<name>A0A090RPH6_9VIBR</name>
<accession>A0A090RPH6</accession>
<dbReference type="PANTHER" id="PTHR43067">
    <property type="entry name" value="OLIGOPEPTIDE/DIPEPTIDE ABC TRANSPORTER, ATPASE SUBUNIT"/>
    <property type="match status" value="1"/>
</dbReference>
<dbReference type="InterPro" id="IPR013563">
    <property type="entry name" value="Oligopep_ABC_C"/>
</dbReference>
<dbReference type="RefSeq" id="WP_042470081.1">
    <property type="nucleotide sequence ID" value="NZ_CP090439.1"/>
</dbReference>
<protein>
    <submittedName>
        <fullName evidence="5">Oligopeptide transport system permease protein OppB</fullName>
    </submittedName>
</protein>
<dbReference type="NCBIfam" id="TIGR01727">
    <property type="entry name" value="oligo_HPY"/>
    <property type="match status" value="1"/>
</dbReference>
<dbReference type="InterPro" id="IPR027417">
    <property type="entry name" value="P-loop_NTPase"/>
</dbReference>
<dbReference type="STRING" id="990268.JCM19235_5725"/>
<dbReference type="FunFam" id="3.40.50.300:FF:000016">
    <property type="entry name" value="Oligopeptide ABC transporter ATP-binding component"/>
    <property type="match status" value="1"/>
</dbReference>
<dbReference type="PANTHER" id="PTHR43067:SF3">
    <property type="entry name" value="MALTOSE ABC TRANSPORTER, ATP-BINDING PROTEIN"/>
    <property type="match status" value="1"/>
</dbReference>
<dbReference type="Pfam" id="PF00005">
    <property type="entry name" value="ABC_tran"/>
    <property type="match status" value="1"/>
</dbReference>
<dbReference type="InterPro" id="IPR017871">
    <property type="entry name" value="ABC_transporter-like_CS"/>
</dbReference>
<dbReference type="GO" id="GO:0016887">
    <property type="term" value="F:ATP hydrolysis activity"/>
    <property type="evidence" value="ECO:0007669"/>
    <property type="project" value="InterPro"/>
</dbReference>
<dbReference type="SMART" id="SM00382">
    <property type="entry name" value="AAA"/>
    <property type="match status" value="1"/>
</dbReference>
<dbReference type="InterPro" id="IPR003593">
    <property type="entry name" value="AAA+_ATPase"/>
</dbReference>
<dbReference type="OrthoDB" id="9784450at2"/>
<dbReference type="GO" id="GO:0005524">
    <property type="term" value="F:ATP binding"/>
    <property type="evidence" value="ECO:0007669"/>
    <property type="project" value="UniProtKB-KW"/>
</dbReference>
<proteinExistence type="predicted"/>
<keyword evidence="6" id="KW-1185">Reference proteome</keyword>
<comment type="caution">
    <text evidence="5">The sequence shown here is derived from an EMBL/GenBank/DDBJ whole genome shotgun (WGS) entry which is preliminary data.</text>
</comment>
<gene>
    <name evidence="5" type="ORF">JCM19235_5725</name>
</gene>
<keyword evidence="3" id="KW-0067">ATP-binding</keyword>
<evidence type="ECO:0000256" key="1">
    <source>
        <dbReference type="ARBA" id="ARBA00022448"/>
    </source>
</evidence>
<dbReference type="SUPFAM" id="SSF52540">
    <property type="entry name" value="P-loop containing nucleoside triphosphate hydrolases"/>
    <property type="match status" value="1"/>
</dbReference>
<dbReference type="GO" id="GO:0015833">
    <property type="term" value="P:peptide transport"/>
    <property type="evidence" value="ECO:0007669"/>
    <property type="project" value="InterPro"/>
</dbReference>
<dbReference type="PROSITE" id="PS50893">
    <property type="entry name" value="ABC_TRANSPORTER_2"/>
    <property type="match status" value="1"/>
</dbReference>
<dbReference type="GO" id="GO:0055085">
    <property type="term" value="P:transmembrane transport"/>
    <property type="evidence" value="ECO:0007669"/>
    <property type="project" value="UniProtKB-ARBA"/>
</dbReference>
<dbReference type="InterPro" id="IPR003439">
    <property type="entry name" value="ABC_transporter-like_ATP-bd"/>
</dbReference>
<dbReference type="Gene3D" id="3.40.50.300">
    <property type="entry name" value="P-loop containing nucleotide triphosphate hydrolases"/>
    <property type="match status" value="1"/>
</dbReference>
<keyword evidence="2" id="KW-0547">Nucleotide-binding</keyword>
<feature type="domain" description="ABC transporter" evidence="4">
    <location>
        <begin position="5"/>
        <end position="253"/>
    </location>
</feature>